<dbReference type="PANTHER" id="PTHR32282:SF11">
    <property type="entry name" value="PENICILLIN-BINDING PROTEIN 1B"/>
    <property type="match status" value="1"/>
</dbReference>
<sequence>MRKRRGIIKKTFLLAVLGILLGATGTVSAFFYFSSTLPSVEEISTRKVSQSTKIYDRTGTTLLYEVSDGEQRTVIPLADIPRYLKDATVITEDEGFYEEPAFDWKGILRAIYVNLTRGGILQGGSTITQQLAKNAFLTPEQTVARKIKELILATRIDRIYSKDQILELYLNQIPYGPTLYGVEATSRGFFGKPARELSLAQSALLAAIPKAPTYYSPWGNHVKELFARQKAILEKMLARGAITKKEMEAALVEKISFEPRTRGIQAPHFVMEVIEFLADKYGEDLVQKGGLRVITTLNWDLQQIAEKVTTEGAAQNEELYKGYNAALVAEDPKTGQIVALVGSRDYFGDSLPEGCAPGANCRFEPNFSVATQGLRQPGSALKPFVYLTAFEQGYTPETVLFDVPTEFAARNELCPSPPDFKNEDPACFHPENFDGDFRGPVPLRTALAQSINVPAVKTLYLAGLKKTVTNAYAMGLTTLTSPDLYGLSLVLGGGAIRLVDLVGAYGVLSQDGVKHAQSLVLEVKDADGNVLESFKDQTRQVVNAQSARLVNNILSDVDARRGLFQNSFGLTVFPDHDVALKTGTSNDYRDAWTVGYTPSIVVGVWAGNNDNSPMQKHGSSILAAVPIWSAFMKEALPTVLPETFTRPDAVPAAKPIFGGDYLYNRQVHSILYSIDRTNPLGDAPQDPALEPQFTNWETGVLLWAEKNIPDYASYNQPVVPGAAPFSTASSPPPRVEILAPAAGTFVGERVDVAVKVSGADLAKAVVRWNGQSVQEVGLGPSETYELRFTVALPSRAPQNLLEVEVFTTSNTSAKSGVIVYAQ</sequence>
<dbReference type="AlphaFoldDB" id="A0A1G2CHA6"/>
<comment type="catalytic activity">
    <reaction evidence="15">
        <text>Preferential cleavage: (Ac)2-L-Lys-D-Ala-|-D-Ala. Also transpeptidation of peptidyl-alanyl moieties that are N-acyl substituents of D-alanine.</text>
        <dbReference type="EC" id="3.4.16.4"/>
    </reaction>
</comment>
<dbReference type="GO" id="GO:0008360">
    <property type="term" value="P:regulation of cell shape"/>
    <property type="evidence" value="ECO:0007669"/>
    <property type="project" value="UniProtKB-KW"/>
</dbReference>
<dbReference type="GO" id="GO:0030288">
    <property type="term" value="C:outer membrane-bounded periplasmic space"/>
    <property type="evidence" value="ECO:0007669"/>
    <property type="project" value="TreeGrafter"/>
</dbReference>
<gene>
    <name evidence="19" type="ORF">A2945_02260</name>
</gene>
<proteinExistence type="inferred from homology"/>
<keyword evidence="6" id="KW-0645">Protease</keyword>
<evidence type="ECO:0000256" key="6">
    <source>
        <dbReference type="ARBA" id="ARBA00022670"/>
    </source>
</evidence>
<keyword evidence="9" id="KW-0378">Hydrolase</keyword>
<dbReference type="Pfam" id="PF00912">
    <property type="entry name" value="Transgly"/>
    <property type="match status" value="1"/>
</dbReference>
<evidence type="ECO:0000256" key="10">
    <source>
        <dbReference type="ARBA" id="ARBA00022960"/>
    </source>
</evidence>
<evidence type="ECO:0000256" key="12">
    <source>
        <dbReference type="ARBA" id="ARBA00023136"/>
    </source>
</evidence>
<dbReference type="GO" id="GO:0008658">
    <property type="term" value="F:penicillin binding"/>
    <property type="evidence" value="ECO:0007669"/>
    <property type="project" value="InterPro"/>
</dbReference>
<dbReference type="GO" id="GO:0005886">
    <property type="term" value="C:plasma membrane"/>
    <property type="evidence" value="ECO:0007669"/>
    <property type="project" value="UniProtKB-SubCell"/>
</dbReference>
<comment type="similarity">
    <text evidence="3">In the N-terminal section; belongs to the glycosyltransferase 51 family.</text>
</comment>
<evidence type="ECO:0000256" key="7">
    <source>
        <dbReference type="ARBA" id="ARBA00022676"/>
    </source>
</evidence>
<keyword evidence="14" id="KW-0961">Cell wall biogenesis/degradation</keyword>
<keyword evidence="5" id="KW-0121">Carboxypeptidase</keyword>
<comment type="subcellular location">
    <subcellularLocation>
        <location evidence="1">Cell membrane</location>
    </subcellularLocation>
</comment>
<evidence type="ECO:0000256" key="8">
    <source>
        <dbReference type="ARBA" id="ARBA00022679"/>
    </source>
</evidence>
<dbReference type="InterPro" id="IPR001264">
    <property type="entry name" value="Glyco_trans_51"/>
</dbReference>
<evidence type="ECO:0000256" key="13">
    <source>
        <dbReference type="ARBA" id="ARBA00023268"/>
    </source>
</evidence>
<organism evidence="19 20">
    <name type="scientific">Candidatus Liptonbacteria bacterium RIFCSPLOWO2_01_FULL_52_25</name>
    <dbReference type="NCBI Taxonomy" id="1798650"/>
    <lineage>
        <taxon>Bacteria</taxon>
        <taxon>Candidatus Liptoniibacteriota</taxon>
    </lineage>
</organism>
<dbReference type="Gene3D" id="3.40.710.10">
    <property type="entry name" value="DD-peptidase/beta-lactamase superfamily"/>
    <property type="match status" value="1"/>
</dbReference>
<reference evidence="19 20" key="1">
    <citation type="journal article" date="2016" name="Nat. Commun.">
        <title>Thousands of microbial genomes shed light on interconnected biogeochemical processes in an aquifer system.</title>
        <authorList>
            <person name="Anantharaman K."/>
            <person name="Brown C.T."/>
            <person name="Hug L.A."/>
            <person name="Sharon I."/>
            <person name="Castelle C.J."/>
            <person name="Probst A.J."/>
            <person name="Thomas B.C."/>
            <person name="Singh A."/>
            <person name="Wilkins M.J."/>
            <person name="Karaoz U."/>
            <person name="Brodie E.L."/>
            <person name="Williams K.H."/>
            <person name="Hubbard S.S."/>
            <person name="Banfield J.F."/>
        </authorList>
    </citation>
    <scope>NUCLEOTIDE SEQUENCE [LARGE SCALE GENOMIC DNA]</scope>
</reference>
<keyword evidence="4" id="KW-1003">Cell membrane</keyword>
<evidence type="ECO:0000256" key="16">
    <source>
        <dbReference type="ARBA" id="ARBA00049902"/>
    </source>
</evidence>
<evidence type="ECO:0000313" key="20">
    <source>
        <dbReference type="Proteomes" id="UP000178880"/>
    </source>
</evidence>
<feature type="domain" description="Glycosyl transferase family 51" evidence="18">
    <location>
        <begin position="63"/>
        <end position="236"/>
    </location>
</feature>
<dbReference type="Proteomes" id="UP000178880">
    <property type="component" value="Unassembled WGS sequence"/>
</dbReference>
<keyword evidence="7" id="KW-0328">Glycosyltransferase</keyword>
<comment type="similarity">
    <text evidence="2">In the C-terminal section; belongs to the transpeptidase family.</text>
</comment>
<dbReference type="GO" id="GO:0008955">
    <property type="term" value="F:peptidoglycan glycosyltransferase activity"/>
    <property type="evidence" value="ECO:0007669"/>
    <property type="project" value="UniProtKB-EC"/>
</dbReference>
<evidence type="ECO:0000256" key="2">
    <source>
        <dbReference type="ARBA" id="ARBA00007090"/>
    </source>
</evidence>
<dbReference type="GO" id="GO:0006508">
    <property type="term" value="P:proteolysis"/>
    <property type="evidence" value="ECO:0007669"/>
    <property type="project" value="UniProtKB-KW"/>
</dbReference>
<evidence type="ECO:0000256" key="3">
    <source>
        <dbReference type="ARBA" id="ARBA00007739"/>
    </source>
</evidence>
<protein>
    <submittedName>
        <fullName evidence="19">Uncharacterized protein</fullName>
    </submittedName>
</protein>
<comment type="caution">
    <text evidence="19">The sequence shown here is derived from an EMBL/GenBank/DDBJ whole genome shotgun (WGS) entry which is preliminary data.</text>
</comment>
<dbReference type="STRING" id="1798650.A2945_02260"/>
<evidence type="ECO:0000256" key="1">
    <source>
        <dbReference type="ARBA" id="ARBA00004236"/>
    </source>
</evidence>
<evidence type="ECO:0000259" key="17">
    <source>
        <dbReference type="Pfam" id="PF00905"/>
    </source>
</evidence>
<dbReference type="Pfam" id="PF00905">
    <property type="entry name" value="Transpeptidase"/>
    <property type="match status" value="1"/>
</dbReference>
<keyword evidence="10" id="KW-0133">Cell shape</keyword>
<evidence type="ECO:0000256" key="15">
    <source>
        <dbReference type="ARBA" id="ARBA00034000"/>
    </source>
</evidence>
<dbReference type="GO" id="GO:0009002">
    <property type="term" value="F:serine-type D-Ala-D-Ala carboxypeptidase activity"/>
    <property type="evidence" value="ECO:0007669"/>
    <property type="project" value="UniProtKB-EC"/>
</dbReference>
<keyword evidence="11" id="KW-0573">Peptidoglycan synthesis</keyword>
<dbReference type="GO" id="GO:0071555">
    <property type="term" value="P:cell wall organization"/>
    <property type="evidence" value="ECO:0007669"/>
    <property type="project" value="UniProtKB-KW"/>
</dbReference>
<dbReference type="PANTHER" id="PTHR32282">
    <property type="entry name" value="BINDING PROTEIN TRANSPEPTIDASE, PUTATIVE-RELATED"/>
    <property type="match status" value="1"/>
</dbReference>
<dbReference type="SUPFAM" id="SSF53955">
    <property type="entry name" value="Lysozyme-like"/>
    <property type="match status" value="1"/>
</dbReference>
<dbReference type="Gene3D" id="1.10.3810.10">
    <property type="entry name" value="Biosynthetic peptidoglycan transglycosylase-like"/>
    <property type="match status" value="1"/>
</dbReference>
<dbReference type="EMBL" id="MHLA01000013">
    <property type="protein sequence ID" value="OGY99797.1"/>
    <property type="molecule type" value="Genomic_DNA"/>
</dbReference>
<dbReference type="InterPro" id="IPR023346">
    <property type="entry name" value="Lysozyme-like_dom_sf"/>
</dbReference>
<evidence type="ECO:0000256" key="4">
    <source>
        <dbReference type="ARBA" id="ARBA00022475"/>
    </source>
</evidence>
<dbReference type="InterPro" id="IPR050396">
    <property type="entry name" value="Glycosyltr_51/Transpeptidase"/>
</dbReference>
<feature type="domain" description="Penicillin-binding protein transpeptidase" evidence="17">
    <location>
        <begin position="326"/>
        <end position="619"/>
    </location>
</feature>
<keyword evidence="8" id="KW-0808">Transferase</keyword>
<evidence type="ECO:0000256" key="14">
    <source>
        <dbReference type="ARBA" id="ARBA00023316"/>
    </source>
</evidence>
<keyword evidence="13" id="KW-0511">Multifunctional enzyme</keyword>
<keyword evidence="12" id="KW-0472">Membrane</keyword>
<dbReference type="InterPro" id="IPR001460">
    <property type="entry name" value="PCN-bd_Tpept"/>
</dbReference>
<dbReference type="GO" id="GO:0009252">
    <property type="term" value="P:peptidoglycan biosynthetic process"/>
    <property type="evidence" value="ECO:0007669"/>
    <property type="project" value="UniProtKB-KW"/>
</dbReference>
<evidence type="ECO:0000259" key="18">
    <source>
        <dbReference type="Pfam" id="PF00912"/>
    </source>
</evidence>
<dbReference type="SUPFAM" id="SSF56601">
    <property type="entry name" value="beta-lactamase/transpeptidase-like"/>
    <property type="match status" value="1"/>
</dbReference>
<evidence type="ECO:0000256" key="5">
    <source>
        <dbReference type="ARBA" id="ARBA00022645"/>
    </source>
</evidence>
<comment type="catalytic activity">
    <reaction evidence="16">
        <text>[GlcNAc-(1-&gt;4)-Mur2Ac(oyl-L-Ala-gamma-D-Glu-L-Lys-D-Ala-D-Ala)](n)-di-trans,octa-cis-undecaprenyl diphosphate + beta-D-GlcNAc-(1-&gt;4)-Mur2Ac(oyl-L-Ala-gamma-D-Glu-L-Lys-D-Ala-D-Ala)-di-trans,octa-cis-undecaprenyl diphosphate = [GlcNAc-(1-&gt;4)-Mur2Ac(oyl-L-Ala-gamma-D-Glu-L-Lys-D-Ala-D-Ala)](n+1)-di-trans,octa-cis-undecaprenyl diphosphate + di-trans,octa-cis-undecaprenyl diphosphate + H(+)</text>
        <dbReference type="Rhea" id="RHEA:23708"/>
        <dbReference type="Rhea" id="RHEA-COMP:9602"/>
        <dbReference type="Rhea" id="RHEA-COMP:9603"/>
        <dbReference type="ChEBI" id="CHEBI:15378"/>
        <dbReference type="ChEBI" id="CHEBI:58405"/>
        <dbReference type="ChEBI" id="CHEBI:60033"/>
        <dbReference type="ChEBI" id="CHEBI:78435"/>
        <dbReference type="EC" id="2.4.99.28"/>
    </reaction>
</comment>
<dbReference type="InterPro" id="IPR012338">
    <property type="entry name" value="Beta-lactam/transpept-like"/>
</dbReference>
<dbReference type="InterPro" id="IPR036950">
    <property type="entry name" value="PBP_transglycosylase"/>
</dbReference>
<evidence type="ECO:0000313" key="19">
    <source>
        <dbReference type="EMBL" id="OGY99797.1"/>
    </source>
</evidence>
<evidence type="ECO:0000256" key="9">
    <source>
        <dbReference type="ARBA" id="ARBA00022801"/>
    </source>
</evidence>
<accession>A0A1G2CHA6</accession>
<name>A0A1G2CHA6_9BACT</name>
<evidence type="ECO:0000256" key="11">
    <source>
        <dbReference type="ARBA" id="ARBA00022984"/>
    </source>
</evidence>
<dbReference type="FunFam" id="1.10.3810.10:FF:000001">
    <property type="entry name" value="Penicillin-binding protein 1A"/>
    <property type="match status" value="1"/>
</dbReference>